<comment type="caution">
    <text evidence="2">The sequence shown here is derived from an EMBL/GenBank/DDBJ whole genome shotgun (WGS) entry which is preliminary data.</text>
</comment>
<dbReference type="EMBL" id="QKWP01001216">
    <property type="protein sequence ID" value="RIB10727.1"/>
    <property type="molecule type" value="Genomic_DNA"/>
</dbReference>
<keyword evidence="3" id="KW-1185">Reference proteome</keyword>
<reference evidence="2 3" key="1">
    <citation type="submission" date="2018-06" db="EMBL/GenBank/DDBJ databases">
        <title>Comparative genomics reveals the genomic features of Rhizophagus irregularis, R. cerebriforme, R. diaphanum and Gigaspora rosea, and their symbiotic lifestyle signature.</title>
        <authorList>
            <person name="Morin E."/>
            <person name="San Clemente H."/>
            <person name="Chen E.C.H."/>
            <person name="De La Providencia I."/>
            <person name="Hainaut M."/>
            <person name="Kuo A."/>
            <person name="Kohler A."/>
            <person name="Murat C."/>
            <person name="Tang N."/>
            <person name="Roy S."/>
            <person name="Loubradou J."/>
            <person name="Henrissat B."/>
            <person name="Grigoriev I.V."/>
            <person name="Corradi N."/>
            <person name="Roux C."/>
            <person name="Martin F.M."/>
        </authorList>
    </citation>
    <scope>NUCLEOTIDE SEQUENCE [LARGE SCALE GENOMIC DNA]</scope>
    <source>
        <strain evidence="2 3">DAOM 194757</strain>
    </source>
</reference>
<evidence type="ECO:0000313" key="3">
    <source>
        <dbReference type="Proteomes" id="UP000266673"/>
    </source>
</evidence>
<sequence length="201" mass="24199">MNLEELIFLEKGETQDNKKKKLVIKFTTLIGLFRIFSDTYDNYYLPSSVAERSVIQYIEENLEIEHPLRKKIEIFLEYFDSSKYQNEQFWQYMNYENPKGKEFINKLVQEHIDLQDQIPKSRIAQYNFFDYRLYEQRALSVEELLNRIYNHKEEYELARARYIQDREKEEALLALEGARNIQENDQATPIIFPNTGLTQAT</sequence>
<keyword evidence="1" id="KW-0175">Coiled coil</keyword>
<dbReference type="AlphaFoldDB" id="A0A397UNI4"/>
<name>A0A397UNI4_9GLOM</name>
<accession>A0A397UNI4</accession>
<protein>
    <submittedName>
        <fullName evidence="2">Uncharacterized protein</fullName>
    </submittedName>
</protein>
<organism evidence="2 3">
    <name type="scientific">Gigaspora rosea</name>
    <dbReference type="NCBI Taxonomy" id="44941"/>
    <lineage>
        <taxon>Eukaryota</taxon>
        <taxon>Fungi</taxon>
        <taxon>Fungi incertae sedis</taxon>
        <taxon>Mucoromycota</taxon>
        <taxon>Glomeromycotina</taxon>
        <taxon>Glomeromycetes</taxon>
        <taxon>Diversisporales</taxon>
        <taxon>Gigasporaceae</taxon>
        <taxon>Gigaspora</taxon>
    </lineage>
</organism>
<proteinExistence type="predicted"/>
<evidence type="ECO:0000313" key="2">
    <source>
        <dbReference type="EMBL" id="RIB10727.1"/>
    </source>
</evidence>
<dbReference type="Proteomes" id="UP000266673">
    <property type="component" value="Unassembled WGS sequence"/>
</dbReference>
<feature type="coiled-coil region" evidence="1">
    <location>
        <begin position="141"/>
        <end position="172"/>
    </location>
</feature>
<evidence type="ECO:0000256" key="1">
    <source>
        <dbReference type="SAM" id="Coils"/>
    </source>
</evidence>
<gene>
    <name evidence="2" type="ORF">C2G38_2205336</name>
</gene>